<gene>
    <name evidence="3" type="ORF">LNKW23_00740</name>
</gene>
<dbReference type="Gene3D" id="3.30.70.1060">
    <property type="entry name" value="Dimeric alpha+beta barrel"/>
    <property type="match status" value="1"/>
</dbReference>
<accession>A0ABQ6LCZ9</accession>
<dbReference type="InterPro" id="IPR011008">
    <property type="entry name" value="Dimeric_a/b-barrel"/>
</dbReference>
<dbReference type="RefSeq" id="WP_285669489.1">
    <property type="nucleotide sequence ID" value="NZ_BSYI01000001.1"/>
</dbReference>
<name>A0ABQ6LCZ9_9RHOB</name>
<protein>
    <recommendedName>
        <fullName evidence="2">YCII-related domain-containing protein</fullName>
    </recommendedName>
</protein>
<evidence type="ECO:0000313" key="4">
    <source>
        <dbReference type="Proteomes" id="UP001239909"/>
    </source>
</evidence>
<dbReference type="SUPFAM" id="SSF54909">
    <property type="entry name" value="Dimeric alpha+beta barrel"/>
    <property type="match status" value="1"/>
</dbReference>
<organism evidence="3 4">
    <name type="scientific">Paralimibaculum aggregatum</name>
    <dbReference type="NCBI Taxonomy" id="3036245"/>
    <lineage>
        <taxon>Bacteria</taxon>
        <taxon>Pseudomonadati</taxon>
        <taxon>Pseudomonadota</taxon>
        <taxon>Alphaproteobacteria</taxon>
        <taxon>Rhodobacterales</taxon>
        <taxon>Paracoccaceae</taxon>
        <taxon>Paralimibaculum</taxon>
    </lineage>
</organism>
<comment type="caution">
    <text evidence="3">The sequence shown here is derived from an EMBL/GenBank/DDBJ whole genome shotgun (WGS) entry which is preliminary data.</text>
</comment>
<evidence type="ECO:0000256" key="1">
    <source>
        <dbReference type="ARBA" id="ARBA00007689"/>
    </source>
</evidence>
<dbReference type="EMBL" id="BSYI01000001">
    <property type="protein sequence ID" value="GMG80862.1"/>
    <property type="molecule type" value="Genomic_DNA"/>
</dbReference>
<dbReference type="Proteomes" id="UP001239909">
    <property type="component" value="Unassembled WGS sequence"/>
</dbReference>
<evidence type="ECO:0000259" key="2">
    <source>
        <dbReference type="Pfam" id="PF03795"/>
    </source>
</evidence>
<dbReference type="Pfam" id="PF03795">
    <property type="entry name" value="YCII"/>
    <property type="match status" value="1"/>
</dbReference>
<feature type="domain" description="YCII-related" evidence="2">
    <location>
        <begin position="1"/>
        <end position="86"/>
    </location>
</feature>
<evidence type="ECO:0000313" key="3">
    <source>
        <dbReference type="EMBL" id="GMG80862.1"/>
    </source>
</evidence>
<sequence>MHFAILFEDDEAHAGERARHMAAHLDFLEAHAGQIRAAGPLAEAGAPAGGLWIVEAADEAAARALVEADPFWPTGLRRAVRILAWRRVFAEGRRQV</sequence>
<comment type="similarity">
    <text evidence="1">Belongs to the YciI family.</text>
</comment>
<keyword evidence="4" id="KW-1185">Reference proteome</keyword>
<proteinExistence type="inferred from homology"/>
<reference evidence="3 4" key="1">
    <citation type="submission" date="2023-04" db="EMBL/GenBank/DDBJ databases">
        <title>Marinoamorphus aggregata gen. nov., sp. Nov., isolate from tissue of brittle star Ophioplocus japonicus.</title>
        <authorList>
            <person name="Kawano K."/>
            <person name="Sawayama S."/>
            <person name="Nakagawa S."/>
        </authorList>
    </citation>
    <scope>NUCLEOTIDE SEQUENCE [LARGE SCALE GENOMIC DNA]</scope>
    <source>
        <strain evidence="3 4">NKW23</strain>
    </source>
</reference>
<dbReference type="InterPro" id="IPR005545">
    <property type="entry name" value="YCII"/>
</dbReference>